<dbReference type="WBParaSite" id="nRc.2.0.1.t33947-RA">
    <property type="protein sequence ID" value="nRc.2.0.1.t33947-RA"/>
    <property type="gene ID" value="nRc.2.0.1.g33947"/>
</dbReference>
<accession>A0A915K7T4</accession>
<proteinExistence type="predicted"/>
<name>A0A915K7T4_ROMCU</name>
<evidence type="ECO:0000313" key="3">
    <source>
        <dbReference type="WBParaSite" id="nRc.2.0.1.t33947-RA"/>
    </source>
</evidence>
<evidence type="ECO:0000256" key="1">
    <source>
        <dbReference type="SAM" id="MobiDB-lite"/>
    </source>
</evidence>
<protein>
    <submittedName>
        <fullName evidence="3">Uncharacterized protein</fullName>
    </submittedName>
</protein>
<feature type="region of interest" description="Disordered" evidence="1">
    <location>
        <begin position="1"/>
        <end position="23"/>
    </location>
</feature>
<sequence length="69" mass="7764">MGAKARRAPNQKMSENQSKKNDQVTKIYKVEDDFNLTTSNALSFSNGNSEDAEETYALYSITQQTLLDN</sequence>
<evidence type="ECO:0000313" key="2">
    <source>
        <dbReference type="Proteomes" id="UP000887565"/>
    </source>
</evidence>
<keyword evidence="2" id="KW-1185">Reference proteome</keyword>
<dbReference type="AlphaFoldDB" id="A0A915K7T4"/>
<dbReference type="Proteomes" id="UP000887565">
    <property type="component" value="Unplaced"/>
</dbReference>
<reference evidence="3" key="1">
    <citation type="submission" date="2022-11" db="UniProtKB">
        <authorList>
            <consortium name="WormBaseParasite"/>
        </authorList>
    </citation>
    <scope>IDENTIFICATION</scope>
</reference>
<organism evidence="2 3">
    <name type="scientific">Romanomermis culicivorax</name>
    <name type="common">Nematode worm</name>
    <dbReference type="NCBI Taxonomy" id="13658"/>
    <lineage>
        <taxon>Eukaryota</taxon>
        <taxon>Metazoa</taxon>
        <taxon>Ecdysozoa</taxon>
        <taxon>Nematoda</taxon>
        <taxon>Enoplea</taxon>
        <taxon>Dorylaimia</taxon>
        <taxon>Mermithida</taxon>
        <taxon>Mermithoidea</taxon>
        <taxon>Mermithidae</taxon>
        <taxon>Romanomermis</taxon>
    </lineage>
</organism>